<gene>
    <name evidence="2" type="ORF">GGX14DRAFT_646058</name>
</gene>
<reference evidence="2" key="1">
    <citation type="submission" date="2023-03" db="EMBL/GenBank/DDBJ databases">
        <title>Massive genome expansion in bonnet fungi (Mycena s.s.) driven by repeated elements and novel gene families across ecological guilds.</title>
        <authorList>
            <consortium name="Lawrence Berkeley National Laboratory"/>
            <person name="Harder C.B."/>
            <person name="Miyauchi S."/>
            <person name="Viragh M."/>
            <person name="Kuo A."/>
            <person name="Thoen E."/>
            <person name="Andreopoulos B."/>
            <person name="Lu D."/>
            <person name="Skrede I."/>
            <person name="Drula E."/>
            <person name="Henrissat B."/>
            <person name="Morin E."/>
            <person name="Kohler A."/>
            <person name="Barry K."/>
            <person name="LaButti K."/>
            <person name="Morin E."/>
            <person name="Salamov A."/>
            <person name="Lipzen A."/>
            <person name="Mereny Z."/>
            <person name="Hegedus B."/>
            <person name="Baldrian P."/>
            <person name="Stursova M."/>
            <person name="Weitz H."/>
            <person name="Taylor A."/>
            <person name="Grigoriev I.V."/>
            <person name="Nagy L.G."/>
            <person name="Martin F."/>
            <person name="Kauserud H."/>
        </authorList>
    </citation>
    <scope>NUCLEOTIDE SEQUENCE</scope>
    <source>
        <strain evidence="2">9144</strain>
    </source>
</reference>
<dbReference type="PANTHER" id="PTHR43283:SF3">
    <property type="entry name" value="BETA-LACTAMASE FAMILY PROTEIN (AFU_ORTHOLOGUE AFUA_5G07500)"/>
    <property type="match status" value="1"/>
</dbReference>
<dbReference type="PANTHER" id="PTHR43283">
    <property type="entry name" value="BETA-LACTAMASE-RELATED"/>
    <property type="match status" value="1"/>
</dbReference>
<feature type="domain" description="Beta-lactamase-related" evidence="1">
    <location>
        <begin position="10"/>
        <end position="399"/>
    </location>
</feature>
<evidence type="ECO:0000259" key="1">
    <source>
        <dbReference type="Pfam" id="PF00144"/>
    </source>
</evidence>
<proteinExistence type="predicted"/>
<evidence type="ECO:0000313" key="2">
    <source>
        <dbReference type="EMBL" id="KAJ7204743.1"/>
    </source>
</evidence>
<dbReference type="SUPFAM" id="SSF56601">
    <property type="entry name" value="beta-lactamase/transpeptidase-like"/>
    <property type="match status" value="1"/>
</dbReference>
<organism evidence="2 3">
    <name type="scientific">Mycena pura</name>
    <dbReference type="NCBI Taxonomy" id="153505"/>
    <lineage>
        <taxon>Eukaryota</taxon>
        <taxon>Fungi</taxon>
        <taxon>Dikarya</taxon>
        <taxon>Basidiomycota</taxon>
        <taxon>Agaricomycotina</taxon>
        <taxon>Agaricomycetes</taxon>
        <taxon>Agaricomycetidae</taxon>
        <taxon>Agaricales</taxon>
        <taxon>Marasmiineae</taxon>
        <taxon>Mycenaceae</taxon>
        <taxon>Mycena</taxon>
    </lineage>
</organism>
<accession>A0AAD6YBY2</accession>
<dbReference type="Pfam" id="PF00144">
    <property type="entry name" value="Beta-lactamase"/>
    <property type="match status" value="1"/>
</dbReference>
<dbReference type="InterPro" id="IPR012338">
    <property type="entry name" value="Beta-lactam/transpept-like"/>
</dbReference>
<dbReference type="InterPro" id="IPR001466">
    <property type="entry name" value="Beta-lactam-related"/>
</dbReference>
<dbReference type="EMBL" id="JARJCW010000046">
    <property type="protein sequence ID" value="KAJ7204743.1"/>
    <property type="molecule type" value="Genomic_DNA"/>
</dbReference>
<keyword evidence="3" id="KW-1185">Reference proteome</keyword>
<dbReference type="AlphaFoldDB" id="A0AAD6YBY2"/>
<dbReference type="InterPro" id="IPR050789">
    <property type="entry name" value="Diverse_Enzym_Activities"/>
</dbReference>
<comment type="caution">
    <text evidence="2">The sequence shown here is derived from an EMBL/GenBank/DDBJ whole genome shotgun (WGS) entry which is preliminary data.</text>
</comment>
<evidence type="ECO:0000313" key="3">
    <source>
        <dbReference type="Proteomes" id="UP001219525"/>
    </source>
</evidence>
<protein>
    <submittedName>
        <fullName evidence="2">Beta-lactamase</fullName>
    </submittedName>
</protein>
<dbReference type="Proteomes" id="UP001219525">
    <property type="component" value="Unassembled WGS sequence"/>
</dbReference>
<sequence length="415" mass="44761">MVSPGTQEKLDQILSEAVASKSSPALFLAVSDADGPVYSRQVGTRHFDDPSSGLIDEDTVFWLCSQTKLITSIAALQLVEQGKITLDTAVSEVLPELANPVVVTGHDDAGKPATFTPATAQITLRQLLNHTSGLDYTLNETPVTGPSTGLPLACTHNYKGEDVSAFFKILKGGLPGVPLRFEPGSNFVYEFSTDCVGFIVERLSGKSLEQYFQEHIFAPLGITSLSFYLTPSLRDRLLPLTFRRQDGTLERLDAPLGIDLDSAKAVHLGDVGLYGSQKDYLALLRHLLQIKSGRAVEQPILSRTSVDALFTPTLPPVATAMMDAAVKHLLPHLDIPAGAAQFSPGLLVNTTSLLGKRSAGSGAWTGWANTFYFVDPVRGVAVVFGTQLSPPMDDTLARLWSRLEQELYAGDDADY</sequence>
<dbReference type="Gene3D" id="3.40.710.10">
    <property type="entry name" value="DD-peptidase/beta-lactamase superfamily"/>
    <property type="match status" value="1"/>
</dbReference>
<name>A0AAD6YBY2_9AGAR</name>